<evidence type="ECO:0000259" key="1">
    <source>
        <dbReference type="PROSITE" id="PS51186"/>
    </source>
</evidence>
<organism evidence="2 3">
    <name type="scientific">Mycolicibacterium frederiksbergense</name>
    <dbReference type="NCBI Taxonomy" id="117567"/>
    <lineage>
        <taxon>Bacteria</taxon>
        <taxon>Bacillati</taxon>
        <taxon>Actinomycetota</taxon>
        <taxon>Actinomycetes</taxon>
        <taxon>Mycobacteriales</taxon>
        <taxon>Mycobacteriaceae</taxon>
        <taxon>Mycolicibacterium</taxon>
    </lineage>
</organism>
<protein>
    <submittedName>
        <fullName evidence="2">Ribosomal protein S18 acetylase RimI-like enzyme</fullName>
    </submittedName>
</protein>
<dbReference type="Pfam" id="PF00583">
    <property type="entry name" value="Acetyltransf_1"/>
    <property type="match status" value="1"/>
</dbReference>
<dbReference type="PROSITE" id="PS51186">
    <property type="entry name" value="GNAT"/>
    <property type="match status" value="1"/>
</dbReference>
<evidence type="ECO:0000313" key="3">
    <source>
        <dbReference type="Proteomes" id="UP001160130"/>
    </source>
</evidence>
<gene>
    <name evidence="2" type="ORF">M2272_001412</name>
</gene>
<proteinExistence type="predicted"/>
<dbReference type="Gene3D" id="3.40.630.30">
    <property type="match status" value="1"/>
</dbReference>
<reference evidence="2 3" key="1">
    <citation type="submission" date="2023-04" db="EMBL/GenBank/DDBJ databases">
        <title>Forest soil microbial communities from Buena Vista Peninsula, Colon Province, Panama.</title>
        <authorList>
            <person name="Bouskill N."/>
        </authorList>
    </citation>
    <scope>NUCLEOTIDE SEQUENCE [LARGE SCALE GENOMIC DNA]</scope>
    <source>
        <strain evidence="2 3">AC80</strain>
    </source>
</reference>
<name>A0ABT6KVP7_9MYCO</name>
<accession>A0ABT6KVP7</accession>
<feature type="domain" description="N-acetyltransferase" evidence="1">
    <location>
        <begin position="175"/>
        <end position="333"/>
    </location>
</feature>
<dbReference type="RefSeq" id="WP_280831439.1">
    <property type="nucleotide sequence ID" value="NZ_JARXVE010000002.1"/>
</dbReference>
<dbReference type="CDD" id="cd04301">
    <property type="entry name" value="NAT_SF"/>
    <property type="match status" value="1"/>
</dbReference>
<dbReference type="Proteomes" id="UP001160130">
    <property type="component" value="Unassembled WGS sequence"/>
</dbReference>
<keyword evidence="3" id="KW-1185">Reference proteome</keyword>
<dbReference type="EMBL" id="JARXVE010000002">
    <property type="protein sequence ID" value="MDH6194783.1"/>
    <property type="molecule type" value="Genomic_DNA"/>
</dbReference>
<dbReference type="SUPFAM" id="SSF55729">
    <property type="entry name" value="Acyl-CoA N-acyltransferases (Nat)"/>
    <property type="match status" value="1"/>
</dbReference>
<dbReference type="InterPro" id="IPR000182">
    <property type="entry name" value="GNAT_dom"/>
</dbReference>
<sequence>MTLTDDTLTAASTVTGWSVAEATPRHHPLIADFLATAPGIGGRKFAADSRDVAEQLAGAYPGSAVVLLDDAGAVAGYAALYLPDGDEPEVLGHFVFGTRAPVGVVRSIVDDSVARFGRVAIPGAYLRVYIGAEQAVVIDALTGRGARREREFINVRKWLCDEDPAELADAGIDSITILSWPEVVSGGFTEQVRRLQYDTFSEHFGNMSKTPQRWEHHVASRAFTPDFSLAAVADDGVVVGYVLGSTYTSGTGPGEIRSAHTDYIGVRRDRRKAGTGELLLRKVWLAALRRGLTAASLGTDVANASDAHLLYARLGYRTVRDEYAYRIDAKENS</sequence>
<comment type="caution">
    <text evidence="2">The sequence shown here is derived from an EMBL/GenBank/DDBJ whole genome shotgun (WGS) entry which is preliminary data.</text>
</comment>
<dbReference type="InterPro" id="IPR016181">
    <property type="entry name" value="Acyl_CoA_acyltransferase"/>
</dbReference>
<evidence type="ECO:0000313" key="2">
    <source>
        <dbReference type="EMBL" id="MDH6194783.1"/>
    </source>
</evidence>